<evidence type="ECO:0000313" key="3">
    <source>
        <dbReference type="Proteomes" id="UP000241964"/>
    </source>
</evidence>
<evidence type="ECO:0000313" key="2">
    <source>
        <dbReference type="EMBL" id="PSL33817.1"/>
    </source>
</evidence>
<protein>
    <submittedName>
        <fullName evidence="2">Uncharacterized protein DUF4136</fullName>
    </submittedName>
</protein>
<organism evidence="2 3">
    <name type="scientific">Dyadobacter jiangsuensis</name>
    <dbReference type="NCBI Taxonomy" id="1591085"/>
    <lineage>
        <taxon>Bacteria</taxon>
        <taxon>Pseudomonadati</taxon>
        <taxon>Bacteroidota</taxon>
        <taxon>Cytophagia</taxon>
        <taxon>Cytophagales</taxon>
        <taxon>Spirosomataceae</taxon>
        <taxon>Dyadobacter</taxon>
    </lineage>
</organism>
<dbReference type="EMBL" id="PYAS01000001">
    <property type="protein sequence ID" value="PSL33817.1"/>
    <property type="molecule type" value="Genomic_DNA"/>
</dbReference>
<dbReference type="Gene3D" id="3.30.160.670">
    <property type="match status" value="1"/>
</dbReference>
<reference evidence="2 3" key="1">
    <citation type="submission" date="2018-03" db="EMBL/GenBank/DDBJ databases">
        <title>Genomic Encyclopedia of Archaeal and Bacterial Type Strains, Phase II (KMG-II): from individual species to whole genera.</title>
        <authorList>
            <person name="Goeker M."/>
        </authorList>
    </citation>
    <scope>NUCLEOTIDE SEQUENCE [LARGE SCALE GENOMIC DNA]</scope>
    <source>
        <strain evidence="2 3">DSM 29057</strain>
    </source>
</reference>
<dbReference type="Pfam" id="PF13590">
    <property type="entry name" value="DUF4136"/>
    <property type="match status" value="1"/>
</dbReference>
<comment type="caution">
    <text evidence="2">The sequence shown here is derived from an EMBL/GenBank/DDBJ whole genome shotgun (WGS) entry which is preliminary data.</text>
</comment>
<keyword evidence="3" id="KW-1185">Reference proteome</keyword>
<dbReference type="Proteomes" id="UP000241964">
    <property type="component" value="Unassembled WGS sequence"/>
</dbReference>
<dbReference type="AlphaFoldDB" id="A0A2P8GIQ0"/>
<evidence type="ECO:0000259" key="1">
    <source>
        <dbReference type="Pfam" id="PF13590"/>
    </source>
</evidence>
<dbReference type="OrthoDB" id="118896at2"/>
<proteinExistence type="predicted"/>
<dbReference type="InterPro" id="IPR025411">
    <property type="entry name" value="DUF4136"/>
</dbReference>
<dbReference type="PROSITE" id="PS51257">
    <property type="entry name" value="PROKAR_LIPOPROTEIN"/>
    <property type="match status" value="1"/>
</dbReference>
<dbReference type="RefSeq" id="WP_106593505.1">
    <property type="nucleotide sequence ID" value="NZ_PYAS01000001.1"/>
</dbReference>
<gene>
    <name evidence="2" type="ORF">CLV60_101186</name>
</gene>
<accession>A0A2P8GIQ0</accession>
<name>A0A2P8GIQ0_9BACT</name>
<feature type="domain" description="DUF4136" evidence="1">
    <location>
        <begin position="21"/>
        <end position="174"/>
    </location>
</feature>
<sequence>MRTLLALLTTIFIGCSPEMRVYHEIDSSRAVDQYHTFQWAKTDSAAWGVNPLYFNEWNDRRIKQAVNDLLGAKGYVLSREPSDLTLRYDIRVDEQSMLLPDPYGYLYGDYWMMPRDNLFRYREATLIIDVWHSQTRKLIWRGWAVAAIEVLFNDGKDPEVIIRSAVTKILDVFPAHVVESDTGKTVATGASTKN</sequence>